<dbReference type="EMBL" id="PVXO01000030">
    <property type="protein sequence ID" value="PRR79203.1"/>
    <property type="molecule type" value="Genomic_DNA"/>
</dbReference>
<evidence type="ECO:0000313" key="1">
    <source>
        <dbReference type="EMBL" id="PRR79203.1"/>
    </source>
</evidence>
<keyword evidence="2" id="KW-1185">Reference proteome</keyword>
<sequence>MANDFEKILKDKKVINKEDVLKLKNYIKIKFKNFSSKDQASILSSTINDIIINSLKDIKNDLKNQLRIAILKNTFLDNKDIICLYDVFLVITSEEFKDKISVDNICKWLQASIDVHITETELKTYLGFDKKDNTCEAIVHPVLAEEKVIGEVTNVNSVPGNKGVNKSNKLYRIIALCTLIFLVTGYSYKKIDNNMVNLNKNTEIIKLKSDLKEMSFEEQNTFPGIPKYFEYKDISTENLKNFLNSKNSILADEPYFSAILKSSKDFNLNPLILFAITGQEQHFVPKSEKDAKKIANNPFNVFHSWQEYNTNIKDSSTIAARTVVNLCKDRPPKEDPFKWINQKYSGDKNWWKGVKAIYEELNAIVKE</sequence>
<dbReference type="OrthoDB" id="9805070at2"/>
<comment type="caution">
    <text evidence="1">The sequence shown here is derived from an EMBL/GenBank/DDBJ whole genome shotgun (WGS) entry which is preliminary data.</text>
</comment>
<organism evidence="1 2">
    <name type="scientific">Clostridium liquoris</name>
    <dbReference type="NCBI Taxonomy" id="1289519"/>
    <lineage>
        <taxon>Bacteria</taxon>
        <taxon>Bacillati</taxon>
        <taxon>Bacillota</taxon>
        <taxon>Clostridia</taxon>
        <taxon>Eubacteriales</taxon>
        <taxon>Clostridiaceae</taxon>
        <taxon>Clostridium</taxon>
    </lineage>
</organism>
<dbReference type="Proteomes" id="UP000239706">
    <property type="component" value="Unassembled WGS sequence"/>
</dbReference>
<dbReference type="AlphaFoldDB" id="A0A2T0B5X4"/>
<dbReference type="RefSeq" id="WP_106063186.1">
    <property type="nucleotide sequence ID" value="NZ_PVXO01000030.1"/>
</dbReference>
<accession>A0A2T0B5X4</accession>
<protein>
    <submittedName>
        <fullName evidence="1">Uncharacterized protein</fullName>
    </submittedName>
</protein>
<proteinExistence type="predicted"/>
<evidence type="ECO:0000313" key="2">
    <source>
        <dbReference type="Proteomes" id="UP000239706"/>
    </source>
</evidence>
<reference evidence="1 2" key="1">
    <citation type="submission" date="2018-03" db="EMBL/GenBank/DDBJ databases">
        <title>Genome sequence of Clostridium liquoris DSM 100320.</title>
        <authorList>
            <person name="Poehlein A."/>
            <person name="Daniel R."/>
        </authorList>
    </citation>
    <scope>NUCLEOTIDE SEQUENCE [LARGE SCALE GENOMIC DNA]</scope>
    <source>
        <strain evidence="1 2">DSM 100320</strain>
    </source>
</reference>
<name>A0A2T0B5X4_9CLOT</name>
<gene>
    <name evidence="1" type="ORF">CLLI_10480</name>
</gene>